<evidence type="ECO:0000313" key="2">
    <source>
        <dbReference type="Proteomes" id="UP001628179"/>
    </source>
</evidence>
<name>A0ABQ0GK87_9PEZI</name>
<dbReference type="RefSeq" id="XP_070919913.1">
    <property type="nucleotide sequence ID" value="XM_071063812.1"/>
</dbReference>
<evidence type="ECO:0000313" key="1">
    <source>
        <dbReference type="EMBL" id="GAB1318182.1"/>
    </source>
</evidence>
<dbReference type="EMBL" id="BAAFSV010000004">
    <property type="protein sequence ID" value="GAB1318182.1"/>
    <property type="molecule type" value="Genomic_DNA"/>
</dbReference>
<proteinExistence type="predicted"/>
<comment type="caution">
    <text evidence="1">The sequence shown here is derived from an EMBL/GenBank/DDBJ whole genome shotgun (WGS) entry which is preliminary data.</text>
</comment>
<dbReference type="GeneID" id="98179135"/>
<dbReference type="PANTHER" id="PTHR10039">
    <property type="entry name" value="AMELOGENIN"/>
    <property type="match status" value="1"/>
</dbReference>
<organism evidence="1 2">
    <name type="scientific">Madurella fahalii</name>
    <dbReference type="NCBI Taxonomy" id="1157608"/>
    <lineage>
        <taxon>Eukaryota</taxon>
        <taxon>Fungi</taxon>
        <taxon>Dikarya</taxon>
        <taxon>Ascomycota</taxon>
        <taxon>Pezizomycotina</taxon>
        <taxon>Sordariomycetes</taxon>
        <taxon>Sordariomycetidae</taxon>
        <taxon>Sordariales</taxon>
        <taxon>Sordariales incertae sedis</taxon>
        <taxon>Madurella</taxon>
    </lineage>
</organism>
<accession>A0ABQ0GK87</accession>
<sequence>MDVLLESQPEISLDTSSHSADIRQYCEEASGEMQAKFGIPDSLKDLIVYRVTNEAQGMSLYAKLVMHNLQHQPRLPDLHRELGNEVFPRDIGKAYERVLSRILDQSVEAERNTALRVLTLVICAKRILYWREIQAIFCIDSDNGTVDYSERLYGSCKELCGSLLDFRHSTGMMAGPESTVGMVHHTAYEHLSRREEINTSLENAKYGILCLQYLTSEPFESTDHYYIMVNAKRGYFALQDYAVQCWYGHLLEWAEPSATVDPSVAQALARLGGLFLRSYSLISKVGEHFEEAMTPAELRLQSMRCQRMIGSETLT</sequence>
<dbReference type="Proteomes" id="UP001628179">
    <property type="component" value="Unassembled WGS sequence"/>
</dbReference>
<protein>
    <submittedName>
        <fullName evidence="1">Uncharacterized protein</fullName>
    </submittedName>
</protein>
<keyword evidence="2" id="KW-1185">Reference proteome</keyword>
<gene>
    <name evidence="1" type="ORF">MFIFM68171_08392</name>
</gene>
<reference evidence="1 2" key="1">
    <citation type="submission" date="2024-09" db="EMBL/GenBank/DDBJ databases">
        <title>Itraconazole resistance in Madurella fahalii resulting from another homologue of gene encoding cytochrome P450 14-alpha sterol demethylase (CYP51).</title>
        <authorList>
            <person name="Yoshioka I."/>
            <person name="Fahal A.H."/>
            <person name="Kaneko S."/>
            <person name="Yaguchi T."/>
        </authorList>
    </citation>
    <scope>NUCLEOTIDE SEQUENCE [LARGE SCALE GENOMIC DNA]</scope>
    <source>
        <strain evidence="1 2">IFM 68171</strain>
    </source>
</reference>